<dbReference type="Proteomes" id="UP000199558">
    <property type="component" value="Unassembled WGS sequence"/>
</dbReference>
<feature type="domain" description="Integral membrane bound transporter" evidence="7">
    <location>
        <begin position="68"/>
        <end position="190"/>
    </location>
</feature>
<keyword evidence="4 6" id="KW-0472">Membrane</keyword>
<dbReference type="GO" id="GO:0016020">
    <property type="term" value="C:membrane"/>
    <property type="evidence" value="ECO:0007669"/>
    <property type="project" value="UniProtKB-SubCell"/>
</dbReference>
<evidence type="ECO:0000256" key="2">
    <source>
        <dbReference type="ARBA" id="ARBA00022692"/>
    </source>
</evidence>
<keyword evidence="9" id="KW-1185">Reference proteome</keyword>
<proteinExistence type="predicted"/>
<gene>
    <name evidence="8" type="ORF">GA0070622_6166</name>
</gene>
<feature type="transmembrane region" description="Helical" evidence="6">
    <location>
        <begin position="180"/>
        <end position="197"/>
    </location>
</feature>
<evidence type="ECO:0000256" key="1">
    <source>
        <dbReference type="ARBA" id="ARBA00004141"/>
    </source>
</evidence>
<feature type="transmembrane region" description="Helical" evidence="6">
    <location>
        <begin position="53"/>
        <end position="72"/>
    </location>
</feature>
<evidence type="ECO:0000256" key="5">
    <source>
        <dbReference type="SAM" id="MobiDB-lite"/>
    </source>
</evidence>
<name>A0A1A9BIN1_9ACTN</name>
<dbReference type="AlphaFoldDB" id="A0A1A9BIN1"/>
<keyword evidence="3 6" id="KW-1133">Transmembrane helix</keyword>
<feature type="transmembrane region" description="Helical" evidence="6">
    <location>
        <begin position="78"/>
        <end position="96"/>
    </location>
</feature>
<accession>A0A1A9BIN1</accession>
<protein>
    <submittedName>
        <fullName evidence="8">Uncharacterized membrane protein YgaE, UPF0421/DUF939 family</fullName>
    </submittedName>
</protein>
<evidence type="ECO:0000259" key="7">
    <source>
        <dbReference type="Pfam" id="PF13515"/>
    </source>
</evidence>
<evidence type="ECO:0000256" key="6">
    <source>
        <dbReference type="SAM" id="Phobius"/>
    </source>
</evidence>
<reference evidence="9" key="1">
    <citation type="submission" date="2016-06" db="EMBL/GenBank/DDBJ databases">
        <authorList>
            <person name="Varghese N."/>
            <person name="Submissions Spin"/>
        </authorList>
    </citation>
    <scope>NUCLEOTIDE SEQUENCE [LARGE SCALE GENOMIC DNA]</scope>
    <source>
        <strain evidence="9">DSM 45794</strain>
    </source>
</reference>
<dbReference type="STRING" id="946078.GA0070622_6166"/>
<feature type="transmembrane region" description="Helical" evidence="6">
    <location>
        <begin position="127"/>
        <end position="145"/>
    </location>
</feature>
<sequence length="414" mass="42894">MPQDCSAGERVRAAVAGAGTRGSGGLAAGDRPLFRRLRSAPALLVDRFRRVRAGAGLAAQAGLAAGLSWWVADSLLDITQPVFAPISAVVALAASVGQRVRRTVELIIGVAVGILIGNLLISVVGVGAWQLGLIVALAVVVAAFVGRSPALVVQAGATAVLIGTLTPTVPDLEAPRVLDALIGGGATLLVTAVLLPLNPLRIINRAAGPALDLLAEQLDRTADALRERDAEAARAARDRLRDNKKEMGSFGEAAQGAREAATLSPVYWTSREGPLGRYAKAVEPVDRAMRNSGTLIRRAVTLIADGERVPEPMPDAVSALADAARTLRKEFARGTPEPTRCRESALRAVAEAGHAYRAGVDFSGAVVVAQVRTAASDLLVATDVDQEEANRLVRSAFGPLDPPGTGDRTSRAGG</sequence>
<evidence type="ECO:0000256" key="4">
    <source>
        <dbReference type="ARBA" id="ARBA00023136"/>
    </source>
</evidence>
<evidence type="ECO:0000256" key="3">
    <source>
        <dbReference type="ARBA" id="ARBA00022989"/>
    </source>
</evidence>
<feature type="region of interest" description="Disordered" evidence="5">
    <location>
        <begin position="395"/>
        <end position="414"/>
    </location>
</feature>
<organism evidence="8 9">
    <name type="scientific">Micromonospora sediminicola</name>
    <dbReference type="NCBI Taxonomy" id="946078"/>
    <lineage>
        <taxon>Bacteria</taxon>
        <taxon>Bacillati</taxon>
        <taxon>Actinomycetota</taxon>
        <taxon>Actinomycetes</taxon>
        <taxon>Micromonosporales</taxon>
        <taxon>Micromonosporaceae</taxon>
        <taxon>Micromonospora</taxon>
    </lineage>
</organism>
<evidence type="ECO:0000313" key="9">
    <source>
        <dbReference type="Proteomes" id="UP000199558"/>
    </source>
</evidence>
<dbReference type="InterPro" id="IPR049453">
    <property type="entry name" value="Memb_transporter_dom"/>
</dbReference>
<comment type="subcellular location">
    <subcellularLocation>
        <location evidence="1">Membrane</location>
        <topology evidence="1">Multi-pass membrane protein</topology>
    </subcellularLocation>
</comment>
<keyword evidence="2 6" id="KW-0812">Transmembrane</keyword>
<feature type="transmembrane region" description="Helical" evidence="6">
    <location>
        <begin position="150"/>
        <end position="168"/>
    </location>
</feature>
<evidence type="ECO:0000313" key="8">
    <source>
        <dbReference type="EMBL" id="SBT69048.1"/>
    </source>
</evidence>
<feature type="transmembrane region" description="Helical" evidence="6">
    <location>
        <begin position="103"/>
        <end position="121"/>
    </location>
</feature>
<dbReference type="EMBL" id="FLRH01000004">
    <property type="protein sequence ID" value="SBT69048.1"/>
    <property type="molecule type" value="Genomic_DNA"/>
</dbReference>
<dbReference type="Pfam" id="PF13515">
    <property type="entry name" value="FUSC_2"/>
    <property type="match status" value="1"/>
</dbReference>